<dbReference type="Gene3D" id="3.10.129.10">
    <property type="entry name" value="Hotdog Thioesterase"/>
    <property type="match status" value="1"/>
</dbReference>
<dbReference type="InterPro" id="IPR027961">
    <property type="entry name" value="DUF4442"/>
</dbReference>
<accession>A0ABV5BRF1</accession>
<sequence length="176" mass="20513">MKLYPTDKKESANSWWLRTRLNYWPCVWCTGGKIEFLSSDFRELHVGLRKNIRTLNRVGTVYGGSIYSSVDPYFMLMMMWILGEDYVVWDKAAKVKFVRPILKKVKAKFLITEELIEKTKKEILEKGETVFDLPLKYEDDGGIVYATFEKTIYAASRTHYEKKLAAKNLTSSFKPA</sequence>
<dbReference type="EMBL" id="JBHILJ010000009">
    <property type="protein sequence ID" value="MFB5737885.1"/>
    <property type="molecule type" value="Genomic_DNA"/>
</dbReference>
<dbReference type="InterPro" id="IPR029069">
    <property type="entry name" value="HotDog_dom_sf"/>
</dbReference>
<proteinExistence type="predicted"/>
<comment type="caution">
    <text evidence="1">The sequence shown here is derived from an EMBL/GenBank/DDBJ whole genome shotgun (WGS) entry which is preliminary data.</text>
</comment>
<dbReference type="RefSeq" id="WP_135700335.1">
    <property type="nucleotide sequence ID" value="NZ_JBHILI010000010.1"/>
</dbReference>
<dbReference type="SUPFAM" id="SSF54637">
    <property type="entry name" value="Thioesterase/thiol ester dehydrase-isomerase"/>
    <property type="match status" value="1"/>
</dbReference>
<dbReference type="Pfam" id="PF14539">
    <property type="entry name" value="DUF4442"/>
    <property type="match status" value="1"/>
</dbReference>
<evidence type="ECO:0000313" key="1">
    <source>
        <dbReference type="EMBL" id="MFB5737885.1"/>
    </source>
</evidence>
<evidence type="ECO:0000313" key="2">
    <source>
        <dbReference type="Proteomes" id="UP001580391"/>
    </source>
</evidence>
<name>A0ABV5BRF1_9LEPT</name>
<organism evidence="1 2">
    <name type="scientific">Leptospira wolffii</name>
    <dbReference type="NCBI Taxonomy" id="409998"/>
    <lineage>
        <taxon>Bacteria</taxon>
        <taxon>Pseudomonadati</taxon>
        <taxon>Spirochaetota</taxon>
        <taxon>Spirochaetia</taxon>
        <taxon>Leptospirales</taxon>
        <taxon>Leptospiraceae</taxon>
        <taxon>Leptospira</taxon>
    </lineage>
</organism>
<dbReference type="Proteomes" id="UP001580391">
    <property type="component" value="Unassembled WGS sequence"/>
</dbReference>
<keyword evidence="2" id="KW-1185">Reference proteome</keyword>
<protein>
    <submittedName>
        <fullName evidence="1">DUF4442 domain-containing protein</fullName>
    </submittedName>
</protein>
<gene>
    <name evidence="1" type="ORF">ACE5IX_15275</name>
</gene>
<reference evidence="1 2" key="1">
    <citation type="submission" date="2024-09" db="EMBL/GenBank/DDBJ databases">
        <title>Taxonomic and Genotyping Characterization of Leptospira Strains isolated from Multiple Sources in Colombia highlights the importance of intermediate species.</title>
        <authorList>
            <person name="Torres Higuera L."/>
            <person name="Rojas Tapias D."/>
            <person name="Jimenez Velasquez S."/>
            <person name="Renjifo Ibanez C."/>
        </authorList>
    </citation>
    <scope>NUCLEOTIDE SEQUENCE [LARGE SCALE GENOMIC DNA]</scope>
    <source>
        <strain evidence="1 2">Lep080</strain>
    </source>
</reference>